<dbReference type="SUPFAM" id="SSF52540">
    <property type="entry name" value="P-loop containing nucleoside triphosphate hydrolases"/>
    <property type="match status" value="2"/>
</dbReference>
<dbReference type="InterPro" id="IPR014001">
    <property type="entry name" value="Helicase_ATP-bd"/>
</dbReference>
<keyword evidence="3" id="KW-0540">Nuclease</keyword>
<dbReference type="Pfam" id="PF22679">
    <property type="entry name" value="T1R_D3-like"/>
    <property type="match status" value="1"/>
</dbReference>
<keyword evidence="4 10" id="KW-0547">Nucleotide-binding</keyword>
<keyword evidence="8 10" id="KW-0067">ATP-binding</keyword>
<dbReference type="InterPro" id="IPR055180">
    <property type="entry name" value="HsdR_RecA-like_helicase_dom_2"/>
</dbReference>
<dbReference type="InterPro" id="IPR007409">
    <property type="entry name" value="Restrct_endonuc_type1_HsdR_N"/>
</dbReference>
<dbReference type="InterPro" id="IPR004473">
    <property type="entry name" value="Restrct_endonuc_typeI_HsdR"/>
</dbReference>
<evidence type="ECO:0000256" key="9">
    <source>
        <dbReference type="ARBA" id="ARBA00023125"/>
    </source>
</evidence>
<evidence type="ECO:0000259" key="12">
    <source>
        <dbReference type="SMART" id="SM00487"/>
    </source>
</evidence>
<evidence type="ECO:0000256" key="7">
    <source>
        <dbReference type="ARBA" id="ARBA00022801"/>
    </source>
</evidence>
<dbReference type="CDD" id="cd22332">
    <property type="entry name" value="HsdR_N"/>
    <property type="match status" value="1"/>
</dbReference>
<feature type="domain" description="Helicase ATP-binding" evidence="12">
    <location>
        <begin position="262"/>
        <end position="465"/>
    </location>
</feature>
<evidence type="ECO:0000256" key="2">
    <source>
        <dbReference type="ARBA" id="ARBA00008598"/>
    </source>
</evidence>
<dbReference type="PANTHER" id="PTHR30195">
    <property type="entry name" value="TYPE I SITE-SPECIFIC DEOXYRIBONUCLEASE PROTEIN SUBUNIT M AND R"/>
    <property type="match status" value="1"/>
</dbReference>
<dbReference type="AlphaFoldDB" id="A0A2G5FLM9"/>
<organism evidence="13 14">
    <name type="scientific">Pseudomonas sediminis</name>
    <dbReference type="NCBI Taxonomy" id="1691904"/>
    <lineage>
        <taxon>Bacteria</taxon>
        <taxon>Pseudomonadati</taxon>
        <taxon>Pseudomonadota</taxon>
        <taxon>Gammaproteobacteria</taxon>
        <taxon>Pseudomonadales</taxon>
        <taxon>Pseudomonadaceae</taxon>
        <taxon>Pseudomonas</taxon>
    </lineage>
</organism>
<keyword evidence="9 10" id="KW-0238">DNA-binding</keyword>
<feature type="region of interest" description="Disordered" evidence="11">
    <location>
        <begin position="579"/>
        <end position="601"/>
    </location>
</feature>
<dbReference type="GO" id="GO:0009035">
    <property type="term" value="F:type I site-specific deoxyribonuclease activity"/>
    <property type="evidence" value="ECO:0007669"/>
    <property type="project" value="UniProtKB-EC"/>
</dbReference>
<name>A0A2G5FLM9_9PSED</name>
<reference evidence="14" key="1">
    <citation type="submission" date="2017-06" db="EMBL/GenBank/DDBJ databases">
        <authorList>
            <person name="Rastogi G."/>
            <person name="Vaishampayan P."/>
            <person name="Seuylemezian A."/>
        </authorList>
    </citation>
    <scope>NUCLEOTIDE SEQUENCE [LARGE SCALE GENOMIC DNA]</scope>
    <source>
        <strain evidence="14">PI11</strain>
    </source>
</reference>
<evidence type="ECO:0000256" key="6">
    <source>
        <dbReference type="ARBA" id="ARBA00022759"/>
    </source>
</evidence>
<evidence type="ECO:0000256" key="4">
    <source>
        <dbReference type="ARBA" id="ARBA00022741"/>
    </source>
</evidence>
<accession>A0A2G5FLM9</accession>
<dbReference type="InterPro" id="IPR021810">
    <property type="entry name" value="T1RH-like_C"/>
</dbReference>
<dbReference type="Pfam" id="PF11867">
    <property type="entry name" value="T1RH-like_C"/>
    <property type="match status" value="1"/>
</dbReference>
<evidence type="ECO:0000313" key="13">
    <source>
        <dbReference type="EMBL" id="PIA68877.1"/>
    </source>
</evidence>
<dbReference type="InterPro" id="IPR040980">
    <property type="entry name" value="SWI2_SNF2"/>
</dbReference>
<dbReference type="InterPro" id="IPR027417">
    <property type="entry name" value="P-loop_NTPase"/>
</dbReference>
<keyword evidence="5 10" id="KW-0680">Restriction system</keyword>
<gene>
    <name evidence="13" type="ORF">CDO35_11180</name>
</gene>
<dbReference type="Gene3D" id="3.40.50.300">
    <property type="entry name" value="P-loop containing nucleotide triphosphate hydrolases"/>
    <property type="match status" value="2"/>
</dbReference>
<protein>
    <recommendedName>
        <fullName evidence="10">Type I restriction enzyme endonuclease subunit</fullName>
        <shortName evidence="10">R protein</shortName>
        <ecNumber evidence="10">3.1.21.3</ecNumber>
    </recommendedName>
</protein>
<dbReference type="Proteomes" id="UP000229504">
    <property type="component" value="Unassembled WGS sequence"/>
</dbReference>
<dbReference type="Gene3D" id="3.90.1570.50">
    <property type="match status" value="1"/>
</dbReference>
<evidence type="ECO:0000313" key="14">
    <source>
        <dbReference type="Proteomes" id="UP000229504"/>
    </source>
</evidence>
<comment type="similarity">
    <text evidence="2 10">Belongs to the HsdR family.</text>
</comment>
<keyword evidence="6 13" id="KW-0255">Endonuclease</keyword>
<dbReference type="EMBL" id="NIQU01000004">
    <property type="protein sequence ID" value="PIA68877.1"/>
    <property type="molecule type" value="Genomic_DNA"/>
</dbReference>
<comment type="function">
    <text evidence="10">Subunit R is required for both nuclease and ATPase activities, but not for modification.</text>
</comment>
<sequence>MLTEAAVEQFAIEALLRNGFKVVEASDVAADRLPQGSFIPLIEQRLHSAVERLNQPIREEVVADTIRSVRSLPFVSLYENNRHLHDLLTTGVPIEYKDSTGETRGGRARLVDFDNPANNDFLVVRQLSITGANGKTIRPDLVLYVNGLPLVVIELKNPGNTAATLDIAVDQIGRYKTIAPDLFVPNLLLVASDGLLTRVGSITSGRQRFTPWRPANGGEPALEALIRELLNPTALLDYLRSCVVFEEDERGNIVKKVAGYHQFRAVRKARATVIGAIKTQSRSDDEAAGKGGVVWHTQGSGKSLTMLMLAGTLVRAAEMANPTVVIVTDRNDLDDQLFNTFAIGRALLRQDPVQADSREHLRQLLDRASGGVVFTTIHKFTEAHGTISERANVVVMADEAHRSQYGFVEGGARWMREALPNATFVGFTGTPLTDGDKVTRHIFGEYADVYDIRQAVADGATVPIYYESRIVKLSIDEAGAQEAEAKIAQYVTRDENGQETPENVRIPLEELYGAPERLERVAKFVVEHWEERRAAMEGKAILVTMSRDIAARLYDEICELRPSWRDDDDAKGAVKVIMTGGPDDPEHVARHTRSKAQRKSLADRFKDPADDFRLAIVVDMWLTGFDVPSAHTMYLDKPLAGHNLMQTIARVNRVYGEKPGGLVVDLIGLADPLADALATYAGATGETDKPVKELQDEAIPAMQSAFEQLRSFFHEFSYAAALEVDPSKVLRVYLGAIDHVLDVKHSVGEETGWQRFGGMVKRLATAFALAVPREETRDIAPHLAFFQRVAAMIRKRLADESGRAEDRIDGSTDIDAAVRQVIGGAVDAGEVIDLFAAAGLDAARLDILSDEFLERVSALEQKNLALETLRKLLADQIKLSERSNLVQAQKFREALERAMLGYMNKQITTAQMIAQLLELAKWVREAKRHGQDLGLSDEEAAFYDALTENGSAKEIMKSDQLRLMARELAEMVKKMPRLDWTQRESVRADLRRKVRRLLAMYGYPPDLSEKATQLVLRQAELSTESAE</sequence>
<evidence type="ECO:0000256" key="3">
    <source>
        <dbReference type="ARBA" id="ARBA00022722"/>
    </source>
</evidence>
<comment type="subunit">
    <text evidence="10">The type I restriction/modification system is composed of three polypeptides R, M and S.</text>
</comment>
<comment type="caution">
    <text evidence="13">The sequence shown here is derived from an EMBL/GenBank/DDBJ whole genome shotgun (WGS) entry which is preliminary data.</text>
</comment>
<keyword evidence="7 10" id="KW-0378">Hydrolase</keyword>
<dbReference type="NCBIfam" id="TIGR00348">
    <property type="entry name" value="hsdR"/>
    <property type="match status" value="1"/>
</dbReference>
<evidence type="ECO:0000256" key="10">
    <source>
        <dbReference type="RuleBase" id="RU364115"/>
    </source>
</evidence>
<dbReference type="GO" id="GO:0009307">
    <property type="term" value="P:DNA restriction-modification system"/>
    <property type="evidence" value="ECO:0007669"/>
    <property type="project" value="UniProtKB-KW"/>
</dbReference>
<dbReference type="SMART" id="SM00487">
    <property type="entry name" value="DEXDc"/>
    <property type="match status" value="1"/>
</dbReference>
<comment type="catalytic activity">
    <reaction evidence="1 10">
        <text>Endonucleolytic cleavage of DNA to give random double-stranded fragments with terminal 5'-phosphates, ATP is simultaneously hydrolyzed.</text>
        <dbReference type="EC" id="3.1.21.3"/>
    </reaction>
</comment>
<dbReference type="PANTHER" id="PTHR30195:SF15">
    <property type="entry name" value="TYPE I RESTRICTION ENZYME HINDI ENDONUCLEASE SUBUNIT"/>
    <property type="match status" value="1"/>
</dbReference>
<dbReference type="EC" id="3.1.21.3" evidence="10"/>
<dbReference type="Pfam" id="PF18766">
    <property type="entry name" value="SWI2_SNF2"/>
    <property type="match status" value="1"/>
</dbReference>
<evidence type="ECO:0000256" key="5">
    <source>
        <dbReference type="ARBA" id="ARBA00022747"/>
    </source>
</evidence>
<evidence type="ECO:0000256" key="11">
    <source>
        <dbReference type="SAM" id="MobiDB-lite"/>
    </source>
</evidence>
<proteinExistence type="inferred from homology"/>
<dbReference type="CDD" id="cd18800">
    <property type="entry name" value="SF2_C_EcoR124I-like"/>
    <property type="match status" value="1"/>
</dbReference>
<evidence type="ECO:0000256" key="1">
    <source>
        <dbReference type="ARBA" id="ARBA00000851"/>
    </source>
</evidence>
<dbReference type="InterPro" id="IPR051268">
    <property type="entry name" value="Type-I_R_enzyme_R_subunit"/>
</dbReference>
<evidence type="ECO:0000256" key="8">
    <source>
        <dbReference type="ARBA" id="ARBA00022840"/>
    </source>
</evidence>
<dbReference type="GO" id="GO:0005524">
    <property type="term" value="F:ATP binding"/>
    <property type="evidence" value="ECO:0007669"/>
    <property type="project" value="UniProtKB-KW"/>
</dbReference>
<dbReference type="GO" id="GO:0003677">
    <property type="term" value="F:DNA binding"/>
    <property type="evidence" value="ECO:0007669"/>
    <property type="project" value="UniProtKB-KW"/>
</dbReference>
<dbReference type="Pfam" id="PF04313">
    <property type="entry name" value="HSDR_N"/>
    <property type="match status" value="1"/>
</dbReference>
<dbReference type="CDD" id="cd18030">
    <property type="entry name" value="DEXHc_RE_I_HsdR"/>
    <property type="match status" value="1"/>
</dbReference>